<comment type="subcellular location">
    <subcellularLocation>
        <location evidence="1">Membrane</location>
        <topology evidence="1">Multi-pass membrane protein</topology>
    </subcellularLocation>
</comment>
<protein>
    <submittedName>
        <fullName evidence="4">DUF4308 domain-containing protein</fullName>
    </submittedName>
</protein>
<gene>
    <name evidence="4" type="ORF">CFOL_v3_07974</name>
</gene>
<dbReference type="AlphaFoldDB" id="A0A1Q3B8S6"/>
<dbReference type="Proteomes" id="UP000187406">
    <property type="component" value="Unassembled WGS sequence"/>
</dbReference>
<feature type="domain" description="Cyanobacterial aminoacyl-tRNA synthetase CAAD" evidence="3">
    <location>
        <begin position="60"/>
        <end position="144"/>
    </location>
</feature>
<keyword evidence="2" id="KW-1133">Transmembrane helix</keyword>
<evidence type="ECO:0000313" key="4">
    <source>
        <dbReference type="EMBL" id="GAV64456.1"/>
    </source>
</evidence>
<feature type="transmembrane region" description="Helical" evidence="2">
    <location>
        <begin position="73"/>
        <end position="96"/>
    </location>
</feature>
<evidence type="ECO:0000259" key="3">
    <source>
        <dbReference type="Pfam" id="PF14159"/>
    </source>
</evidence>
<keyword evidence="2" id="KW-0812">Transmembrane</keyword>
<evidence type="ECO:0000313" key="5">
    <source>
        <dbReference type="Proteomes" id="UP000187406"/>
    </source>
</evidence>
<evidence type="ECO:0000256" key="2">
    <source>
        <dbReference type="SAM" id="Phobius"/>
    </source>
</evidence>
<dbReference type="FunCoup" id="A0A1Q3B8S6">
    <property type="interactions" value="1089"/>
</dbReference>
<accession>A0A1Q3B8S6</accession>
<sequence length="145" mass="15997">MTSIAARLPPPLLLNGRKTNFRTLPKLPVSTIKDRQNCVAVVVKATAENSQASSSLSVVKSVQNVWDKPEDRLAIIGLGFAAVVALWASANLISAIDKLPVIPSTLEFIGILFSSWFIYRYLLFKPDREELFQIINKSISDILGQ</sequence>
<organism evidence="4 5">
    <name type="scientific">Cephalotus follicularis</name>
    <name type="common">Albany pitcher plant</name>
    <dbReference type="NCBI Taxonomy" id="3775"/>
    <lineage>
        <taxon>Eukaryota</taxon>
        <taxon>Viridiplantae</taxon>
        <taxon>Streptophyta</taxon>
        <taxon>Embryophyta</taxon>
        <taxon>Tracheophyta</taxon>
        <taxon>Spermatophyta</taxon>
        <taxon>Magnoliopsida</taxon>
        <taxon>eudicotyledons</taxon>
        <taxon>Gunneridae</taxon>
        <taxon>Pentapetalae</taxon>
        <taxon>rosids</taxon>
        <taxon>fabids</taxon>
        <taxon>Oxalidales</taxon>
        <taxon>Cephalotaceae</taxon>
        <taxon>Cephalotus</taxon>
    </lineage>
</organism>
<dbReference type="Pfam" id="PF14159">
    <property type="entry name" value="CAAD"/>
    <property type="match status" value="1"/>
</dbReference>
<feature type="transmembrane region" description="Helical" evidence="2">
    <location>
        <begin position="102"/>
        <end position="123"/>
    </location>
</feature>
<name>A0A1Q3B8S6_CEPFO</name>
<keyword evidence="2" id="KW-0472">Membrane</keyword>
<dbReference type="EMBL" id="BDDD01000348">
    <property type="protein sequence ID" value="GAV64456.1"/>
    <property type="molecule type" value="Genomic_DNA"/>
</dbReference>
<dbReference type="OrthoDB" id="2014299at2759"/>
<dbReference type="InterPro" id="IPR033344">
    <property type="entry name" value="CURT1"/>
</dbReference>
<dbReference type="PANTHER" id="PTHR33222:SF3">
    <property type="entry name" value="PROTEIN CURVATURE THYLAKOID 1C, CHLOROPLASTIC"/>
    <property type="match status" value="1"/>
</dbReference>
<comment type="caution">
    <text evidence="4">The sequence shown here is derived from an EMBL/GenBank/DDBJ whole genome shotgun (WGS) entry which is preliminary data.</text>
</comment>
<dbReference type="InParanoid" id="A0A1Q3B8S6"/>
<proteinExistence type="predicted"/>
<dbReference type="STRING" id="3775.A0A1Q3B8S6"/>
<dbReference type="GO" id="GO:0009535">
    <property type="term" value="C:chloroplast thylakoid membrane"/>
    <property type="evidence" value="ECO:0007669"/>
    <property type="project" value="TreeGrafter"/>
</dbReference>
<keyword evidence="5" id="KW-1185">Reference proteome</keyword>
<dbReference type="PANTHER" id="PTHR33222">
    <property type="match status" value="1"/>
</dbReference>
<reference evidence="5" key="1">
    <citation type="submission" date="2016-04" db="EMBL/GenBank/DDBJ databases">
        <title>Cephalotus genome sequencing.</title>
        <authorList>
            <person name="Fukushima K."/>
            <person name="Hasebe M."/>
            <person name="Fang X."/>
        </authorList>
    </citation>
    <scope>NUCLEOTIDE SEQUENCE [LARGE SCALE GENOMIC DNA]</scope>
    <source>
        <strain evidence="5">cv. St1</strain>
    </source>
</reference>
<evidence type="ECO:0000256" key="1">
    <source>
        <dbReference type="ARBA" id="ARBA00004141"/>
    </source>
</evidence>
<dbReference type="InterPro" id="IPR025564">
    <property type="entry name" value="CAAD_dom"/>
</dbReference>